<organism evidence="1 2">
    <name type="scientific">Cenococcum geophilum 1.58</name>
    <dbReference type="NCBI Taxonomy" id="794803"/>
    <lineage>
        <taxon>Eukaryota</taxon>
        <taxon>Fungi</taxon>
        <taxon>Dikarya</taxon>
        <taxon>Ascomycota</taxon>
        <taxon>Pezizomycotina</taxon>
        <taxon>Dothideomycetes</taxon>
        <taxon>Pleosporomycetidae</taxon>
        <taxon>Gloniales</taxon>
        <taxon>Gloniaceae</taxon>
        <taxon>Cenococcum</taxon>
    </lineage>
</organism>
<gene>
    <name evidence="1" type="ORF">K441DRAFT_647166</name>
</gene>
<evidence type="ECO:0000313" key="1">
    <source>
        <dbReference type="EMBL" id="OCK88230.1"/>
    </source>
</evidence>
<name>A0ACC8EPD0_9PEZI</name>
<dbReference type="EMBL" id="KV748246">
    <property type="protein sequence ID" value="OCK88230.1"/>
    <property type="molecule type" value="Genomic_DNA"/>
</dbReference>
<proteinExistence type="predicted"/>
<accession>A0ACC8EPD0</accession>
<reference evidence="1 2" key="1">
    <citation type="journal article" date="2016" name="Nat. Commun.">
        <title>Ectomycorrhizal ecology is imprinted in the genome of the dominant symbiotic fungus Cenococcum geophilum.</title>
        <authorList>
            <consortium name="DOE Joint Genome Institute"/>
            <person name="Peter M."/>
            <person name="Kohler A."/>
            <person name="Ohm R.A."/>
            <person name="Kuo A."/>
            <person name="Krutzmann J."/>
            <person name="Morin E."/>
            <person name="Arend M."/>
            <person name="Barry K.W."/>
            <person name="Binder M."/>
            <person name="Choi C."/>
            <person name="Clum A."/>
            <person name="Copeland A."/>
            <person name="Grisel N."/>
            <person name="Haridas S."/>
            <person name="Kipfer T."/>
            <person name="LaButti K."/>
            <person name="Lindquist E."/>
            <person name="Lipzen A."/>
            <person name="Maire R."/>
            <person name="Meier B."/>
            <person name="Mihaltcheva S."/>
            <person name="Molinier V."/>
            <person name="Murat C."/>
            <person name="Poggeler S."/>
            <person name="Quandt C.A."/>
            <person name="Sperisen C."/>
            <person name="Tritt A."/>
            <person name="Tisserant E."/>
            <person name="Crous P.W."/>
            <person name="Henrissat B."/>
            <person name="Nehls U."/>
            <person name="Egli S."/>
            <person name="Spatafora J.W."/>
            <person name="Grigoriev I.V."/>
            <person name="Martin F.M."/>
        </authorList>
    </citation>
    <scope>NUCLEOTIDE SEQUENCE [LARGE SCALE GENOMIC DNA]</scope>
    <source>
        <strain evidence="1 2">1.58</strain>
    </source>
</reference>
<dbReference type="Proteomes" id="UP000250078">
    <property type="component" value="Unassembled WGS sequence"/>
</dbReference>
<protein>
    <submittedName>
        <fullName evidence="1">Uncharacterized protein</fullName>
    </submittedName>
</protein>
<keyword evidence="2" id="KW-1185">Reference proteome</keyword>
<evidence type="ECO:0000313" key="2">
    <source>
        <dbReference type="Proteomes" id="UP000250078"/>
    </source>
</evidence>
<sequence>MDPPSQLDTDIVAIRAQISLLRQRRTNLSSVLLSSPSIATRLHRASHSTKPPPPSLARALTVLSKQARHNQTALHRICAGATAYRVRDPDPHAVDEGRVLGIQIEVFVNRAFVPPYHLLLHRPSPASPALKIHHHTIPPCIPLAPLAAAYLPQPSAAGDPARPAQNLPRLVRALRRELVAYHLRLAAVEKLRVEAGVSGPAAEKEGELGDVLNAEMEMGMEMRRGGRRRRGHGRGRVVAVVADAAAREVRCEWSSGLTARMKVSKDGVVEKVVARTAEGGRDWEVEMKGKGHLGGLFGRLGQEARRGESRGD</sequence>